<comment type="caution">
    <text evidence="1">The sequence shown here is derived from an EMBL/GenBank/DDBJ whole genome shotgun (WGS) entry which is preliminary data.</text>
</comment>
<dbReference type="SMART" id="SM01260">
    <property type="entry name" value="LANC_like"/>
    <property type="match status" value="1"/>
</dbReference>
<dbReference type="PRINTS" id="PR01950">
    <property type="entry name" value="LANCSUPER"/>
</dbReference>
<organism evidence="1 2">
    <name type="scientific">Nocardioides alpinus</name>
    <dbReference type="NCBI Taxonomy" id="748909"/>
    <lineage>
        <taxon>Bacteria</taxon>
        <taxon>Bacillati</taxon>
        <taxon>Actinomycetota</taxon>
        <taxon>Actinomycetes</taxon>
        <taxon>Propionibacteriales</taxon>
        <taxon>Nocardioidaceae</taxon>
        <taxon>Nocardioides</taxon>
    </lineage>
</organism>
<keyword evidence="2" id="KW-1185">Reference proteome</keyword>
<accession>A0ABX4QUV7</accession>
<dbReference type="Proteomes" id="UP000233565">
    <property type="component" value="Unassembled WGS sequence"/>
</dbReference>
<dbReference type="Pfam" id="PF05147">
    <property type="entry name" value="LANC_like"/>
    <property type="match status" value="1"/>
</dbReference>
<name>A0ABX4QUV7_9ACTN</name>
<evidence type="ECO:0000313" key="2">
    <source>
        <dbReference type="Proteomes" id="UP000233565"/>
    </source>
</evidence>
<sequence length="466" mass="50243">MTSRGCTTRCDHRGVTTAQTYADLGEAAWRWVLDQVRWDDGPWIPESVPHEGGPPEERDGMHSGIGGLAHLLAEVRTARPWTAEESALADGIAARVRAGLATTTAYSYFDGLVSDLGVLSALDAVGAAEAIARLAELATDDGWEQPWMTPPRFAPHARINDVTLGTAGNLLGAVWARRQGTPGAEDLAHRAADILLAEGEPTDAGTNWSFLPPRHTEEVRAERGDMQMPNWSHGLAGIAAALAVAGAELGRPDLVAAARSGAEHLVTLGDRRDGGFVLPHEIPRDPDLDEVTFTWCHGPTGTSLLFTALEYAGVAEVAGETPAQWQRRCLRSIRTSGIPERLRPGFWDNDGRCCGTAGVGDIFLDAWQRRGVEDDLVFAQVLGDALVERAVIDGDRACWRFTEHRNAEPLLPPGVGWMQGTAGIAACLMRLARVLREGRTAPAEARLDTWWNLPESQGSMSPARMA</sequence>
<reference evidence="1 2" key="1">
    <citation type="submission" date="2017-12" db="EMBL/GenBank/DDBJ databases">
        <title>Pharmacopeia of the Arctic Ocean.</title>
        <authorList>
            <person name="Collins E."/>
            <person name="Ducluzeau A.-L."/>
        </authorList>
    </citation>
    <scope>NUCLEOTIDE SEQUENCE [LARGE SCALE GENOMIC DNA]</scope>
    <source>
        <strain evidence="1 2">DSM 23325</strain>
    </source>
</reference>
<dbReference type="InterPro" id="IPR012341">
    <property type="entry name" value="6hp_glycosidase-like_sf"/>
</dbReference>
<proteinExistence type="predicted"/>
<gene>
    <name evidence="1" type="ORF">CXG46_14495</name>
</gene>
<protein>
    <recommendedName>
        <fullName evidence="3">Lanthionine synthetase C-like protein</fullName>
    </recommendedName>
</protein>
<dbReference type="Gene3D" id="1.50.10.10">
    <property type="match status" value="1"/>
</dbReference>
<evidence type="ECO:0000313" key="1">
    <source>
        <dbReference type="EMBL" id="PKH38944.1"/>
    </source>
</evidence>
<dbReference type="InterPro" id="IPR007822">
    <property type="entry name" value="LANC-like"/>
</dbReference>
<dbReference type="SUPFAM" id="SSF158745">
    <property type="entry name" value="LanC-like"/>
    <property type="match status" value="1"/>
</dbReference>
<dbReference type="EMBL" id="PJBV01000032">
    <property type="protein sequence ID" value="PKH38944.1"/>
    <property type="molecule type" value="Genomic_DNA"/>
</dbReference>
<evidence type="ECO:0008006" key="3">
    <source>
        <dbReference type="Google" id="ProtNLM"/>
    </source>
</evidence>
<dbReference type="CDD" id="cd04434">
    <property type="entry name" value="LanC_like"/>
    <property type="match status" value="1"/>
</dbReference>